<dbReference type="PANTHER" id="PTHR42748">
    <property type="entry name" value="NITROGEN METABOLITE REPRESSION PROTEIN NMRA FAMILY MEMBER"/>
    <property type="match status" value="1"/>
</dbReference>
<dbReference type="Gene3D" id="3.40.50.720">
    <property type="entry name" value="NAD(P)-binding Rossmann-like Domain"/>
    <property type="match status" value="1"/>
</dbReference>
<keyword evidence="1" id="KW-0521">NADP</keyword>
<dbReference type="PANTHER" id="PTHR42748:SF3">
    <property type="entry name" value="BLL4366 PROTEIN"/>
    <property type="match status" value="1"/>
</dbReference>
<evidence type="ECO:0000313" key="3">
    <source>
        <dbReference type="EMBL" id="MDR6531138.1"/>
    </source>
</evidence>
<accession>A0ABU1MY82</accession>
<organism evidence="3 4">
    <name type="scientific">Caulobacter rhizosphaerae</name>
    <dbReference type="NCBI Taxonomy" id="2010972"/>
    <lineage>
        <taxon>Bacteria</taxon>
        <taxon>Pseudomonadati</taxon>
        <taxon>Pseudomonadota</taxon>
        <taxon>Alphaproteobacteria</taxon>
        <taxon>Caulobacterales</taxon>
        <taxon>Caulobacteraceae</taxon>
        <taxon>Caulobacter</taxon>
    </lineage>
</organism>
<dbReference type="EMBL" id="JAVDRL010000005">
    <property type="protein sequence ID" value="MDR6531138.1"/>
    <property type="molecule type" value="Genomic_DNA"/>
</dbReference>
<dbReference type="RefSeq" id="WP_310030961.1">
    <property type="nucleotide sequence ID" value="NZ_JAVDRL010000005.1"/>
</dbReference>
<dbReference type="InterPro" id="IPR036291">
    <property type="entry name" value="NAD(P)-bd_dom_sf"/>
</dbReference>
<dbReference type="InterPro" id="IPR051164">
    <property type="entry name" value="NmrA-like_oxidored"/>
</dbReference>
<dbReference type="Proteomes" id="UP001262754">
    <property type="component" value="Unassembled WGS sequence"/>
</dbReference>
<proteinExistence type="predicted"/>
<dbReference type="SUPFAM" id="SSF51735">
    <property type="entry name" value="NAD(P)-binding Rossmann-fold domains"/>
    <property type="match status" value="1"/>
</dbReference>
<sequence>MKIVVVGGSGRIGEKLVYNLRQDDYRVLEASPSFGVNTITREGLDRALDGATVVVDVTQSPTLDGPGALAFFESSGRNLLAAGKAAGVRHHIALSIVGADRLQASGYFQAKKIQEDLIKASGLPFSILRSTQFFEFISGVVQDGTDRDIVISPVRVQPIAAEDVAETLADLALGSPINGAVEVAGPERFRLDALAAEVLTAFEDPRQVQPDPAAPYFGARLDETSLLPGATARIAPTRFHDWLSASLQAPPIAPRTARGQGYAS</sequence>
<evidence type="ECO:0000256" key="1">
    <source>
        <dbReference type="ARBA" id="ARBA00022857"/>
    </source>
</evidence>
<evidence type="ECO:0000313" key="4">
    <source>
        <dbReference type="Proteomes" id="UP001262754"/>
    </source>
</evidence>
<name>A0ABU1MY82_9CAUL</name>
<keyword evidence="4" id="KW-1185">Reference proteome</keyword>
<protein>
    <submittedName>
        <fullName evidence="3">Uncharacterized protein YbjT (DUF2867 family)</fullName>
    </submittedName>
</protein>
<feature type="domain" description="NAD(P)-binding" evidence="2">
    <location>
        <begin position="42"/>
        <end position="171"/>
    </location>
</feature>
<dbReference type="InterPro" id="IPR016040">
    <property type="entry name" value="NAD(P)-bd_dom"/>
</dbReference>
<evidence type="ECO:0000259" key="2">
    <source>
        <dbReference type="Pfam" id="PF13460"/>
    </source>
</evidence>
<reference evidence="3 4" key="1">
    <citation type="submission" date="2023-07" db="EMBL/GenBank/DDBJ databases">
        <title>Sorghum-associated microbial communities from plants grown in Nebraska, USA.</title>
        <authorList>
            <person name="Schachtman D."/>
        </authorList>
    </citation>
    <scope>NUCLEOTIDE SEQUENCE [LARGE SCALE GENOMIC DNA]</scope>
    <source>
        <strain evidence="3 4">DS2154</strain>
    </source>
</reference>
<comment type="caution">
    <text evidence="3">The sequence shown here is derived from an EMBL/GenBank/DDBJ whole genome shotgun (WGS) entry which is preliminary data.</text>
</comment>
<dbReference type="Pfam" id="PF13460">
    <property type="entry name" value="NAD_binding_10"/>
    <property type="match status" value="1"/>
</dbReference>
<gene>
    <name evidence="3" type="ORF">J2800_001880</name>
</gene>